<keyword evidence="1" id="KW-0677">Repeat</keyword>
<comment type="caution">
    <text evidence="3">The sequence shown here is derived from an EMBL/GenBank/DDBJ whole genome shotgun (WGS) entry which is preliminary data.</text>
</comment>
<reference evidence="4" key="1">
    <citation type="submission" date="2016-06" db="EMBL/GenBank/DDBJ databases">
        <title>Parallel loss of symbiosis genes in relatives of nitrogen-fixing non-legume Parasponia.</title>
        <authorList>
            <person name="Van Velzen R."/>
            <person name="Holmer R."/>
            <person name="Bu F."/>
            <person name="Rutten L."/>
            <person name="Van Zeijl A."/>
            <person name="Liu W."/>
            <person name="Santuari L."/>
            <person name="Cao Q."/>
            <person name="Sharma T."/>
            <person name="Shen D."/>
            <person name="Roswanjaya Y."/>
            <person name="Wardhani T."/>
            <person name="Kalhor M.S."/>
            <person name="Jansen J."/>
            <person name="Van den Hoogen J."/>
            <person name="Gungor B."/>
            <person name="Hartog M."/>
            <person name="Hontelez J."/>
            <person name="Verver J."/>
            <person name="Yang W.-C."/>
            <person name="Schijlen E."/>
            <person name="Repin R."/>
            <person name="Schilthuizen M."/>
            <person name="Schranz E."/>
            <person name="Heidstra R."/>
            <person name="Miyata K."/>
            <person name="Fedorova E."/>
            <person name="Kohlen W."/>
            <person name="Bisseling T."/>
            <person name="Smit S."/>
            <person name="Geurts R."/>
        </authorList>
    </citation>
    <scope>NUCLEOTIDE SEQUENCE [LARGE SCALE GENOMIC DNA]</scope>
    <source>
        <strain evidence="4">cv. WU1-14</strain>
    </source>
</reference>
<name>A0A2P5AYR3_PARAD</name>
<proteinExistence type="predicted"/>
<dbReference type="InterPro" id="IPR011989">
    <property type="entry name" value="ARM-like"/>
</dbReference>
<dbReference type="AlphaFoldDB" id="A0A2P5AYR3"/>
<dbReference type="FunFam" id="1.25.10.10:FF:000304">
    <property type="entry name" value="MAP3K epsilon protein kinase 1-like"/>
    <property type="match status" value="1"/>
</dbReference>
<dbReference type="InterPro" id="IPR052441">
    <property type="entry name" value="Armadillo-Ser/Thr_Kinase"/>
</dbReference>
<accession>A0A2P5AYR3</accession>
<evidence type="ECO:0000256" key="2">
    <source>
        <dbReference type="SAM" id="MobiDB-lite"/>
    </source>
</evidence>
<dbReference type="InterPro" id="IPR016024">
    <property type="entry name" value="ARM-type_fold"/>
</dbReference>
<gene>
    <name evidence="3" type="ORF">PanWU01x14_287570</name>
</gene>
<protein>
    <submittedName>
        <fullName evidence="3">Coatomer beta subunit</fullName>
    </submittedName>
</protein>
<dbReference type="STRING" id="3476.A0A2P5AYR3"/>
<feature type="compositionally biased region" description="Polar residues" evidence="2">
    <location>
        <begin position="96"/>
        <end position="118"/>
    </location>
</feature>
<evidence type="ECO:0000256" key="1">
    <source>
        <dbReference type="ARBA" id="ARBA00022737"/>
    </source>
</evidence>
<dbReference type="PANTHER" id="PTHR46618:SF1">
    <property type="entry name" value="ARMADILLO REPEAT-CONTAINING PROTEIN 3"/>
    <property type="match status" value="1"/>
</dbReference>
<dbReference type="SUPFAM" id="SSF48371">
    <property type="entry name" value="ARM repeat"/>
    <property type="match status" value="1"/>
</dbReference>
<feature type="region of interest" description="Disordered" evidence="2">
    <location>
        <begin position="85"/>
        <end position="162"/>
    </location>
</feature>
<feature type="compositionally biased region" description="Polar residues" evidence="2">
    <location>
        <begin position="129"/>
        <end position="157"/>
    </location>
</feature>
<evidence type="ECO:0000313" key="4">
    <source>
        <dbReference type="Proteomes" id="UP000237105"/>
    </source>
</evidence>
<keyword evidence="4" id="KW-1185">Reference proteome</keyword>
<dbReference type="PANTHER" id="PTHR46618">
    <property type="entry name" value="ARMADILLO REPEAT-CONTAINING PROTEIN 3"/>
    <property type="match status" value="1"/>
</dbReference>
<sequence length="690" mass="76663">MVHLAIDGMWQVFKLQRSTPRNDFCRIAAKNGILLRLINTLYSLNEATRLASISVGGGFPHEGPVQRPRSGQLDASHPIFVQSEAPFSPTDHHVSTVVSEPSRASVSHSQRVDGNQSDMRLLHMDTDRPQSSNVATDASVTSKLSEQSSLEKISNPGTKDASFMTNEERENLERWKIDTSRADVELRSRVTNSANTTSVDKSPKLIEGALNGFPTTIANQQEQVRPLLSLLDKEPPSRHFSGQLDYVRHLSGLERHESILPLLHASHEKKTNGELDFLMAEFADVSQRGRENGNLDSTARISHKTVNKKIGPMTSNERAASTSGIASQSASGVLSGSGVLNARPGSATSSGLLSHMVSTLNADVARDYLEKVADLLLEFAQAESAVKSYMCSQSLLSRLFQMFNRVEPPILLKILKCINHLSTDPHCLENLQRADAIKYLIPNLELKEGSLISQIHHEVLNALFNLCKINKRRQEQAAENGIIPHLMQFIESDSPLKQYALPLLCDMAHASRNSREQLRAHGGLDVYLSLLEDELWSVTALDSIAVCLAHDNDNRKVEQALLKKDAVQKLVKFFQSCPEQHFVHILEPFLKIITKSSRINTTLAVNGLTPLLIARLDHQDAIPRLNLLKLIKAVYEHHPRPKQLIVENDLPQKLQNLIEERRDGQRSGGQVLVKQMATSLLKALHINTVL</sequence>
<evidence type="ECO:0000313" key="3">
    <source>
        <dbReference type="EMBL" id="PON41694.1"/>
    </source>
</evidence>
<dbReference type="Gene3D" id="1.25.10.10">
    <property type="entry name" value="Leucine-rich Repeat Variant"/>
    <property type="match status" value="2"/>
</dbReference>
<dbReference type="EMBL" id="JXTB01000409">
    <property type="protein sequence ID" value="PON41694.1"/>
    <property type="molecule type" value="Genomic_DNA"/>
</dbReference>
<dbReference type="Proteomes" id="UP000237105">
    <property type="component" value="Unassembled WGS sequence"/>
</dbReference>
<dbReference type="OrthoDB" id="8693905at2759"/>
<organism evidence="3 4">
    <name type="scientific">Parasponia andersonii</name>
    <name type="common">Sponia andersonii</name>
    <dbReference type="NCBI Taxonomy" id="3476"/>
    <lineage>
        <taxon>Eukaryota</taxon>
        <taxon>Viridiplantae</taxon>
        <taxon>Streptophyta</taxon>
        <taxon>Embryophyta</taxon>
        <taxon>Tracheophyta</taxon>
        <taxon>Spermatophyta</taxon>
        <taxon>Magnoliopsida</taxon>
        <taxon>eudicotyledons</taxon>
        <taxon>Gunneridae</taxon>
        <taxon>Pentapetalae</taxon>
        <taxon>rosids</taxon>
        <taxon>fabids</taxon>
        <taxon>Rosales</taxon>
        <taxon>Cannabaceae</taxon>
        <taxon>Parasponia</taxon>
    </lineage>
</organism>